<evidence type="ECO:0000256" key="1">
    <source>
        <dbReference type="SAM" id="Phobius"/>
    </source>
</evidence>
<protein>
    <recommendedName>
        <fullName evidence="4">DUF4400 domain-containing protein</fullName>
    </recommendedName>
</protein>
<sequence length="210" mass="24391">MTRNLLFSLMLWLLEVILVASFVSDRWTRELQSAEDQMMIGYFGADKESQISKTAQRWFDRLFVTTGIRESVFRYFIPTERERQMSKGFEDVGRNDLFPFIESRLNVLWDTIFQMIKRLTTACIWFPYLAAALLPFVVDGLVRRKISQTNFDYPSPMAHRYSLYLILGALYLLLVSLTLPFPIPPQTIPVGVFVVAYAVNVLLANTQKRV</sequence>
<dbReference type="Proteomes" id="UP000030512">
    <property type="component" value="Chromosome"/>
</dbReference>
<organism evidence="2 3">
    <name type="scientific">Methylomonas denitrificans</name>
    <dbReference type="NCBI Taxonomy" id="1538553"/>
    <lineage>
        <taxon>Bacteria</taxon>
        <taxon>Pseudomonadati</taxon>
        <taxon>Pseudomonadota</taxon>
        <taxon>Gammaproteobacteria</taxon>
        <taxon>Methylococcales</taxon>
        <taxon>Methylococcaceae</taxon>
        <taxon>Methylomonas</taxon>
    </lineage>
</organism>
<keyword evidence="3" id="KW-1185">Reference proteome</keyword>
<evidence type="ECO:0000313" key="3">
    <source>
        <dbReference type="Proteomes" id="UP000030512"/>
    </source>
</evidence>
<dbReference type="RefSeq" id="WP_062327527.1">
    <property type="nucleotide sequence ID" value="NZ_CP014476.1"/>
</dbReference>
<dbReference type="Pfam" id="PF14348">
    <property type="entry name" value="DtrJ-like"/>
    <property type="match status" value="1"/>
</dbReference>
<keyword evidence="1" id="KW-1133">Transmembrane helix</keyword>
<dbReference type="STRING" id="1538553.JT25_002945"/>
<dbReference type="OrthoDB" id="9128627at2"/>
<accession>A0A140E4Y2</accession>
<feature type="transmembrane region" description="Helical" evidence="1">
    <location>
        <begin position="187"/>
        <end position="204"/>
    </location>
</feature>
<gene>
    <name evidence="2" type="ORF">JT25_002945</name>
</gene>
<feature type="transmembrane region" description="Helical" evidence="1">
    <location>
        <begin position="124"/>
        <end position="142"/>
    </location>
</feature>
<dbReference type="EMBL" id="CP014476">
    <property type="protein sequence ID" value="AMK75456.1"/>
    <property type="molecule type" value="Genomic_DNA"/>
</dbReference>
<dbReference type="KEGG" id="mdn:JT25_002945"/>
<dbReference type="AlphaFoldDB" id="A0A140E4Y2"/>
<reference evidence="2 3" key="1">
    <citation type="journal article" date="2015" name="Environ. Microbiol.">
        <title>Methane oxidation coupled to nitrate reduction under hypoxia by the Gammaproteobacterium Methylomonas denitrificans, sp. nov. type strain FJG1.</title>
        <authorList>
            <person name="Kits K.D."/>
            <person name="Klotz M.G."/>
            <person name="Stein L.Y."/>
        </authorList>
    </citation>
    <scope>NUCLEOTIDE SEQUENCE [LARGE SCALE GENOMIC DNA]</scope>
    <source>
        <strain evidence="2 3">FJG1</strain>
    </source>
</reference>
<evidence type="ECO:0000313" key="2">
    <source>
        <dbReference type="EMBL" id="AMK75456.1"/>
    </source>
</evidence>
<dbReference type="InterPro" id="IPR022266">
    <property type="entry name" value="DtrJ-like"/>
</dbReference>
<feature type="transmembrane region" description="Helical" evidence="1">
    <location>
        <begin position="163"/>
        <end position="181"/>
    </location>
</feature>
<keyword evidence="1" id="KW-0812">Transmembrane</keyword>
<proteinExistence type="predicted"/>
<name>A0A140E4Y2_9GAMM</name>
<keyword evidence="1" id="KW-0472">Membrane</keyword>
<evidence type="ECO:0008006" key="4">
    <source>
        <dbReference type="Google" id="ProtNLM"/>
    </source>
</evidence>